<feature type="region of interest" description="Disordered" evidence="3">
    <location>
        <begin position="362"/>
        <end position="686"/>
    </location>
</feature>
<evidence type="ECO:0000256" key="2">
    <source>
        <dbReference type="ARBA" id="ARBA00023054"/>
    </source>
</evidence>
<feature type="compositionally biased region" description="Basic and acidic residues" evidence="3">
    <location>
        <begin position="130"/>
        <end position="140"/>
    </location>
</feature>
<feature type="compositionally biased region" description="Low complexity" evidence="3">
    <location>
        <begin position="36"/>
        <end position="48"/>
    </location>
</feature>
<sequence>MGPEAPGAGPLSRVGRDVHPPAPLPSVGGSCPCRGSAPSQLSPSPQSATLDLKSKEEKDAELDKRIEALRKKNEALIKRYQEIEEDRKKAEQEGIAVTGSRRPRHSEGEPERKRADKDVSITVQVSLSPGEKRVVSDRKAPSAPKAGRGPAPRGAGRVGPYPASRSPRAEPPDLPVWEGAGGGGGDGPSPGGRGRRPRGRGGAGAVTAAGEGGPDRKSKEWEERRRQNIEKMSEEMEKIAEYERNQRDGLQEKNPVRNFLDDPRRSGSFQEADRKEGSRRHVRNWGGPDFDKVKTGMEREKEWHAPGRRPGPKSGGPLDMTLSMTGRERAEYVRWKKEREQIDQERLARHRKPTGQWCREWDAEKTDTMFKEGCGTVPGPDPGARRDENKRPPRPPTFGEFLSEHRAERRRKGRGRAVPTKPYSMHDNRWEEKEDEGPVADEPDPRHKEPQQAEGLGAQLPPEPQQPPDEDEDQWEDVSGEEEDDEGHLSSLGEEEEEEVPPVASPKAPRAPKVGRGLAPKLEMPPPGAPGGQGKALSPFSPAEGYQPVSDWGEEMELNSPRGSVGDSPPQAQGAGPPGEAAGLSPPAVEPGGRPGGQGTAEPAEAGRQEELARAGGSTVLAAPGGMERREPATPPAGSPKEPGVPAMQGAVETPNQLEPALGAVQITDVEQDNGNPDTPEPPPPP</sequence>
<feature type="compositionally biased region" description="Acidic residues" evidence="3">
    <location>
        <begin position="468"/>
        <end position="486"/>
    </location>
</feature>
<dbReference type="Pfam" id="PF15266">
    <property type="entry name" value="DUF4594"/>
    <property type="match status" value="1"/>
</dbReference>
<evidence type="ECO:0000256" key="1">
    <source>
        <dbReference type="ARBA" id="ARBA00022553"/>
    </source>
</evidence>
<protein>
    <submittedName>
        <fullName evidence="4">Coiled-coil domain containing 9</fullName>
    </submittedName>
</protein>
<feature type="compositionally biased region" description="Low complexity" evidence="3">
    <location>
        <begin position="141"/>
        <end position="163"/>
    </location>
</feature>
<feature type="compositionally biased region" description="Gly residues" evidence="3">
    <location>
        <begin position="179"/>
        <end position="192"/>
    </location>
</feature>
<keyword evidence="2" id="KW-0175">Coiled coil</keyword>
<dbReference type="AlphaFoldDB" id="A0A8T1RYA0"/>
<dbReference type="OrthoDB" id="10058133at2759"/>
<feature type="region of interest" description="Disordered" evidence="3">
    <location>
        <begin position="1"/>
        <end position="59"/>
    </location>
</feature>
<dbReference type="Proteomes" id="UP000765507">
    <property type="component" value="Unassembled WGS sequence"/>
</dbReference>
<comment type="caution">
    <text evidence="4">The sequence shown here is derived from an EMBL/GenBank/DDBJ whole genome shotgun (WGS) entry which is preliminary data.</text>
</comment>
<dbReference type="PANTHER" id="PTHR15635">
    <property type="entry name" value="COILED-COIL DOMAIN CONTAINING PROTEIN 9"/>
    <property type="match status" value="1"/>
</dbReference>
<keyword evidence="5" id="KW-1185">Reference proteome</keyword>
<evidence type="ECO:0000313" key="5">
    <source>
        <dbReference type="Proteomes" id="UP000765507"/>
    </source>
</evidence>
<feature type="region of interest" description="Disordered" evidence="3">
    <location>
        <begin position="82"/>
        <end position="325"/>
    </location>
</feature>
<organism evidence="4 5">
    <name type="scientific">Chelydra serpentina</name>
    <name type="common">Snapping turtle</name>
    <name type="synonym">Testudo serpentina</name>
    <dbReference type="NCBI Taxonomy" id="8475"/>
    <lineage>
        <taxon>Eukaryota</taxon>
        <taxon>Metazoa</taxon>
        <taxon>Chordata</taxon>
        <taxon>Craniata</taxon>
        <taxon>Vertebrata</taxon>
        <taxon>Euteleostomi</taxon>
        <taxon>Archelosauria</taxon>
        <taxon>Testudinata</taxon>
        <taxon>Testudines</taxon>
        <taxon>Cryptodira</taxon>
        <taxon>Durocryptodira</taxon>
        <taxon>Americhelydia</taxon>
        <taxon>Chelydroidea</taxon>
        <taxon>Chelydridae</taxon>
        <taxon>Chelydra</taxon>
    </lineage>
</organism>
<accession>A0A8T1RYA0</accession>
<gene>
    <name evidence="4" type="primary">CCDC9</name>
    <name evidence="4" type="ORF">G0U57_005469</name>
</gene>
<feature type="compositionally biased region" description="Basic and acidic residues" evidence="3">
    <location>
        <begin position="213"/>
        <end position="276"/>
    </location>
</feature>
<feature type="compositionally biased region" description="Acidic residues" evidence="3">
    <location>
        <begin position="433"/>
        <end position="442"/>
    </location>
</feature>
<reference evidence="4 5" key="1">
    <citation type="journal article" date="2020" name="G3 (Bethesda)">
        <title>Draft Genome of the Common Snapping Turtle, Chelydra serpentina, a Model for Phenotypic Plasticity in Reptiles.</title>
        <authorList>
            <person name="Das D."/>
            <person name="Singh S.K."/>
            <person name="Bierstedt J."/>
            <person name="Erickson A."/>
            <person name="Galli G.L.J."/>
            <person name="Crossley D.A. 2nd"/>
            <person name="Rhen T."/>
        </authorList>
    </citation>
    <scope>NUCLEOTIDE SEQUENCE [LARGE SCALE GENOMIC DNA]</scope>
    <source>
        <strain evidence="4">KW</strain>
    </source>
</reference>
<dbReference type="PANTHER" id="PTHR15635:SF11">
    <property type="entry name" value="COILED-COIL DOMAIN-CONTAINING PROTEIN 9"/>
    <property type="match status" value="1"/>
</dbReference>
<proteinExistence type="predicted"/>
<evidence type="ECO:0000256" key="3">
    <source>
        <dbReference type="SAM" id="MobiDB-lite"/>
    </source>
</evidence>
<name>A0A8T1RYA0_CHESE</name>
<dbReference type="InterPro" id="IPR029336">
    <property type="entry name" value="DUF4594"/>
</dbReference>
<feature type="compositionally biased region" description="Basic and acidic residues" evidence="3">
    <location>
        <begin position="105"/>
        <end position="119"/>
    </location>
</feature>
<feature type="compositionally biased region" description="Basic and acidic residues" evidence="3">
    <location>
        <begin position="289"/>
        <end position="305"/>
    </location>
</feature>
<evidence type="ECO:0000313" key="4">
    <source>
        <dbReference type="EMBL" id="KAG6921749.1"/>
    </source>
</evidence>
<dbReference type="EMBL" id="JAHGAV010001738">
    <property type="protein sequence ID" value="KAG6921749.1"/>
    <property type="molecule type" value="Genomic_DNA"/>
</dbReference>
<keyword evidence="1" id="KW-0597">Phosphoprotein</keyword>
<feature type="compositionally biased region" description="Basic and acidic residues" evidence="3">
    <location>
        <begin position="82"/>
        <end position="92"/>
    </location>
</feature>
<feature type="compositionally biased region" description="Low complexity" evidence="3">
    <location>
        <begin position="566"/>
        <end position="587"/>
    </location>
</feature>